<gene>
    <name evidence="2" type="ORF">SAMN05216439_0913</name>
</gene>
<dbReference type="SUPFAM" id="SSF51126">
    <property type="entry name" value="Pectin lyase-like"/>
    <property type="match status" value="1"/>
</dbReference>
<sequence length="744" mass="80947">MRKLSNSTKVLLLILVTFLSLTVVSAHDANATELISDNSNGTCIVSSAAVAEDNQILGEVDKPDLVVNITSDNIDDYFIRGRLKSIYAYATLCISEDIDDLGILTIKSNNVTINGNNHTLKNTVFSIEANGVTLNNITLNITEKFEDNENSAILIWRANNVNIYNTNINYIPPQDTTAYGIYSEGTKRSLNSNLKIINNTINFEGNNPSEGRDYAVCLEYSPNCIFENNTVNARLPLRTIAFDLTTAYLYSEFALAMGISNCNNSTFKGNIINCDVNERPECSFPTLDAIFICDSKDCEFIGNQLTLTDFKSYKNQPNYLYGLDIYRADNLLVEGNNIHVETSGGTFAAGTAYPIQLTGPASGIIIKYNEIFSKCNGPNIGIYSQNFNGENYITILNNHINVTGLAGNHSWALVAGIEAQDDNDIIMNNIIEIHNIRKTTKEDNLYGISYSQETKGTHSYKVVNNTVISDGYYLSHMLDADNTTVTNNTLVRTYKYADTNYDPFKRGDAIGKDTDEIKNNDFSGNRVITIFEYEIEQQGDEIDEGDEFNYEPPTNTGNHSNIINGSGISPLKPGFPGGNPLIPGSNSGGTINTGGNGNVGGFTNPDVADGDKGYIGLPDLSGDDGKSLSRKFNQRANVKTVNSFNNQGDASNSYNNLVSTENSTSSESPSVNGVTASGTISKSASSAGAAGSSGAAQESLKAYEITKNIVENGPYDMIRFIGLAIICELLLIVGYKRKETKNLD</sequence>
<reference evidence="2 3" key="1">
    <citation type="submission" date="2016-10" db="EMBL/GenBank/DDBJ databases">
        <authorList>
            <person name="de Groot N.N."/>
        </authorList>
    </citation>
    <scope>NUCLEOTIDE SEQUENCE [LARGE SCALE GENOMIC DNA]</scope>
    <source>
        <strain evidence="2 3">DSM 11978</strain>
    </source>
</reference>
<name>A0A1H7H2B6_9EURY</name>
<organism evidence="2 3">
    <name type="scientific">Methanobrevibacter gottschalkii</name>
    <dbReference type="NCBI Taxonomy" id="190974"/>
    <lineage>
        <taxon>Archaea</taxon>
        <taxon>Methanobacteriati</taxon>
        <taxon>Methanobacteriota</taxon>
        <taxon>Methanomada group</taxon>
        <taxon>Methanobacteria</taxon>
        <taxon>Methanobacteriales</taxon>
        <taxon>Methanobacteriaceae</taxon>
        <taxon>Methanobrevibacter</taxon>
    </lineage>
</organism>
<proteinExistence type="predicted"/>
<dbReference type="InterPro" id="IPR012334">
    <property type="entry name" value="Pectin_lyas_fold"/>
</dbReference>
<dbReference type="EMBL" id="FOAK01000002">
    <property type="protein sequence ID" value="SEK42275.1"/>
    <property type="molecule type" value="Genomic_DNA"/>
</dbReference>
<feature type="compositionally biased region" description="Polar residues" evidence="1">
    <location>
        <begin position="643"/>
        <end position="657"/>
    </location>
</feature>
<evidence type="ECO:0008006" key="4">
    <source>
        <dbReference type="Google" id="ProtNLM"/>
    </source>
</evidence>
<feature type="compositionally biased region" description="Gly residues" evidence="1">
    <location>
        <begin position="591"/>
        <end position="600"/>
    </location>
</feature>
<dbReference type="Gene3D" id="2.160.20.10">
    <property type="entry name" value="Single-stranded right-handed beta-helix, Pectin lyase-like"/>
    <property type="match status" value="1"/>
</dbReference>
<evidence type="ECO:0000313" key="2">
    <source>
        <dbReference type="EMBL" id="SEK42275.1"/>
    </source>
</evidence>
<feature type="compositionally biased region" description="Low complexity" evidence="1">
    <location>
        <begin position="658"/>
        <end position="678"/>
    </location>
</feature>
<feature type="region of interest" description="Disordered" evidence="1">
    <location>
        <begin position="564"/>
        <end position="605"/>
    </location>
</feature>
<evidence type="ECO:0000256" key="1">
    <source>
        <dbReference type="SAM" id="MobiDB-lite"/>
    </source>
</evidence>
<protein>
    <recommendedName>
        <fullName evidence="4">Right handed beta helix region</fullName>
    </recommendedName>
</protein>
<accession>A0A1H7H2B6</accession>
<dbReference type="Proteomes" id="UP000199506">
    <property type="component" value="Unassembled WGS sequence"/>
</dbReference>
<evidence type="ECO:0000313" key="3">
    <source>
        <dbReference type="Proteomes" id="UP000199506"/>
    </source>
</evidence>
<dbReference type="InterPro" id="IPR011050">
    <property type="entry name" value="Pectin_lyase_fold/virulence"/>
</dbReference>
<dbReference type="AlphaFoldDB" id="A0A1H7H2B6"/>
<feature type="region of interest" description="Disordered" evidence="1">
    <location>
        <begin position="643"/>
        <end position="678"/>
    </location>
</feature>